<dbReference type="InterPro" id="IPR050515">
    <property type="entry name" value="Beta-lactam/transpept"/>
</dbReference>
<keyword evidence="11" id="KW-1185">Reference proteome</keyword>
<dbReference type="PATRIC" id="fig|54915.3.peg.4345"/>
<accession>A0A0K9YKY9</accession>
<dbReference type="InterPro" id="IPR001460">
    <property type="entry name" value="PCN-bd_Tpept"/>
</dbReference>
<name>A0A0K9YKY9_9BACL</name>
<feature type="transmembrane region" description="Helical" evidence="4">
    <location>
        <begin position="6"/>
        <end position="24"/>
    </location>
</feature>
<dbReference type="GO" id="GO:0046677">
    <property type="term" value="P:response to antibiotic"/>
    <property type="evidence" value="ECO:0007669"/>
    <property type="project" value="InterPro"/>
</dbReference>
<dbReference type="GO" id="GO:0005886">
    <property type="term" value="C:plasma membrane"/>
    <property type="evidence" value="ECO:0007669"/>
    <property type="project" value="TreeGrafter"/>
</dbReference>
<dbReference type="Gene3D" id="3.90.1310.10">
    <property type="entry name" value="Penicillin-binding protein 2a (Domain 2)"/>
    <property type="match status" value="1"/>
</dbReference>
<evidence type="ECO:0000313" key="8">
    <source>
        <dbReference type="EMBL" id="GED70758.1"/>
    </source>
</evidence>
<dbReference type="AlphaFoldDB" id="A0A0K9YKY9"/>
<evidence type="ECO:0000313" key="11">
    <source>
        <dbReference type="Proteomes" id="UP000319578"/>
    </source>
</evidence>
<comment type="subcellular location">
    <subcellularLocation>
        <location evidence="1">Membrane</location>
    </subcellularLocation>
</comment>
<dbReference type="InterPro" id="IPR032710">
    <property type="entry name" value="NTF2-like_dom_sf"/>
</dbReference>
<protein>
    <submittedName>
        <fullName evidence="8 9">Penicillin-binding protein</fullName>
    </submittedName>
</protein>
<dbReference type="Proteomes" id="UP000319578">
    <property type="component" value="Unassembled WGS sequence"/>
</dbReference>
<evidence type="ECO:0000313" key="10">
    <source>
        <dbReference type="Proteomes" id="UP000036834"/>
    </source>
</evidence>
<dbReference type="InterPro" id="IPR036138">
    <property type="entry name" value="PBP_dimer_sf"/>
</dbReference>
<dbReference type="Pfam" id="PF05223">
    <property type="entry name" value="MecA_N"/>
    <property type="match status" value="1"/>
</dbReference>
<dbReference type="Pfam" id="PF00905">
    <property type="entry name" value="Transpeptidase"/>
    <property type="match status" value="1"/>
</dbReference>
<comment type="caution">
    <text evidence="9">The sequence shown here is derived from an EMBL/GenBank/DDBJ whole genome shotgun (WGS) entry which is preliminary data.</text>
</comment>
<dbReference type="SUPFAM" id="SSF56519">
    <property type="entry name" value="Penicillin binding protein dimerisation domain"/>
    <property type="match status" value="1"/>
</dbReference>
<dbReference type="Pfam" id="PF03717">
    <property type="entry name" value="PBP_dimer"/>
    <property type="match status" value="1"/>
</dbReference>
<dbReference type="SUPFAM" id="SSF54427">
    <property type="entry name" value="NTF2-like"/>
    <property type="match status" value="1"/>
</dbReference>
<dbReference type="Gene3D" id="3.10.450.100">
    <property type="entry name" value="NTF2-like, domain 1"/>
    <property type="match status" value="1"/>
</dbReference>
<reference evidence="9" key="2">
    <citation type="submission" date="2015-07" db="EMBL/GenBank/DDBJ databases">
        <title>MeaNS - Measles Nucleotide Surveillance Program.</title>
        <authorList>
            <person name="Tran T."/>
            <person name="Druce J."/>
        </authorList>
    </citation>
    <scope>NUCLEOTIDE SEQUENCE</scope>
    <source>
        <strain evidence="9">DSM 9887</strain>
    </source>
</reference>
<dbReference type="InterPro" id="IPR012338">
    <property type="entry name" value="Beta-lactam/transpept-like"/>
</dbReference>
<reference evidence="10" key="1">
    <citation type="submission" date="2015-07" db="EMBL/GenBank/DDBJ databases">
        <title>Genome sequencing project for genomic taxonomy and phylogenomics of Bacillus-like bacteria.</title>
        <authorList>
            <person name="Liu B."/>
            <person name="Wang J."/>
            <person name="Zhu Y."/>
            <person name="Liu G."/>
            <person name="Chen Q."/>
            <person name="Chen Z."/>
            <person name="Lan J."/>
            <person name="Che J."/>
            <person name="Ge C."/>
            <person name="Shi H."/>
            <person name="Pan Z."/>
            <person name="Liu X."/>
        </authorList>
    </citation>
    <scope>NUCLEOTIDE SEQUENCE [LARGE SCALE GENOMIC DNA]</scope>
    <source>
        <strain evidence="10">DSM 9887</strain>
    </source>
</reference>
<dbReference type="STRING" id="54915.ADS79_25915"/>
<dbReference type="GO" id="GO:0008658">
    <property type="term" value="F:penicillin binding"/>
    <property type="evidence" value="ECO:0007669"/>
    <property type="project" value="InterPro"/>
</dbReference>
<evidence type="ECO:0000259" key="7">
    <source>
        <dbReference type="Pfam" id="PF05223"/>
    </source>
</evidence>
<dbReference type="Proteomes" id="UP000036834">
    <property type="component" value="Unassembled WGS sequence"/>
</dbReference>
<dbReference type="GO" id="GO:0071555">
    <property type="term" value="P:cell wall organization"/>
    <property type="evidence" value="ECO:0007669"/>
    <property type="project" value="TreeGrafter"/>
</dbReference>
<proteinExistence type="inferred from homology"/>
<evidence type="ECO:0000259" key="6">
    <source>
        <dbReference type="Pfam" id="PF03717"/>
    </source>
</evidence>
<sequence>MKKAWIIFWSVFVVVLGGFGFLFWDMWKEGPMSEGEKAKTAFSAYATKWKNQEFEGMYEQLSLETKASMTKEAFISRYRKIYEGIEAQNISVEPLYNGEVTPGEDGKISFHYRLQMGTFVDPISFTGKATLVNETQNDKKDWYINWNPTFLFPDMQEGDKVRASTLPPKRGEILDRAGRRLATSRVVVDIGIHPGEWNESSQAGKNQVSKLLQIPTADLTSIVSANAAKSFIRIATLSEDDQRIQTLGATKGIKLQKKQVRYYPYKEAMAHLIGYMGVMTAEEYEKRKEQGYHSSDMIGKTGLEQLYEEQLRGSAGGRIAITTANGTEKKVLAVRSAKDGEPLTLTIDAEVQKTIFNELAQEAGTAAAISPKTGEILALASSPSFDPNSFVTGMSSKEWKQINENLQKPLLNRFARGFAPGSTFKPITAAIGLETEAISPQDTMSVKGLHWQKDASWGNYEITRVSDYGAPVDLRKALVYSDNIYFARAALAIGEEQFVQKGQLLGFNEAIPIPFPIDKSKLYNTEMKNEIQLADSGYGQGEVTMTPLHLALVYSAFVNDGSMVYPSLVQGEKKEQYWKSDVIPADVAEAVKQNLLSVMEDPKGTGRGARVTGIRLAGKTGTAELKQKKGELGKENGWYAAFDADHSRLLVTMMIEDVRGRGGSHVLDARIKRIFSKVLKEGELVHSAS</sequence>
<dbReference type="InterPro" id="IPR007887">
    <property type="entry name" value="MecA_N"/>
</dbReference>
<dbReference type="InterPro" id="IPR005311">
    <property type="entry name" value="PBP_dimer"/>
</dbReference>
<dbReference type="RefSeq" id="WP_049741347.1">
    <property type="nucleotide sequence ID" value="NZ_BJON01000018.1"/>
</dbReference>
<gene>
    <name evidence="8" type="primary">pbp3</name>
    <name evidence="9" type="ORF">ADS79_25915</name>
    <name evidence="8" type="ORF">BRE01_44600</name>
</gene>
<reference evidence="8 11" key="3">
    <citation type="submission" date="2019-06" db="EMBL/GenBank/DDBJ databases">
        <title>Whole genome shotgun sequence of Brevibacillus reuszeri NBRC 15719.</title>
        <authorList>
            <person name="Hosoyama A."/>
            <person name="Uohara A."/>
            <person name="Ohji S."/>
            <person name="Ichikawa N."/>
        </authorList>
    </citation>
    <scope>NUCLEOTIDE SEQUENCE [LARGE SCALE GENOMIC DNA]</scope>
    <source>
        <strain evidence="8 11">NBRC 15719</strain>
    </source>
</reference>
<keyword evidence="4" id="KW-0812">Transmembrane</keyword>
<dbReference type="PANTHER" id="PTHR30627:SF25">
    <property type="entry name" value="PENICILLIN-BINDING PROTEIN 3"/>
    <property type="match status" value="1"/>
</dbReference>
<feature type="domain" description="Penicillin-binding protein dimerisation" evidence="6">
    <location>
        <begin position="166"/>
        <end position="330"/>
    </location>
</feature>
<feature type="domain" description="Penicillin-binding protein transpeptidase" evidence="5">
    <location>
        <begin position="364"/>
        <end position="674"/>
    </location>
</feature>
<dbReference type="OrthoDB" id="9766847at2"/>
<dbReference type="PANTHER" id="PTHR30627">
    <property type="entry name" value="PEPTIDOGLYCAN D,D-TRANSPEPTIDASE"/>
    <property type="match status" value="1"/>
</dbReference>
<evidence type="ECO:0000256" key="1">
    <source>
        <dbReference type="ARBA" id="ARBA00004370"/>
    </source>
</evidence>
<dbReference type="GO" id="GO:0071972">
    <property type="term" value="F:peptidoglycan L,D-transpeptidase activity"/>
    <property type="evidence" value="ECO:0007669"/>
    <property type="project" value="TreeGrafter"/>
</dbReference>
<dbReference type="EMBL" id="LGIQ01000011">
    <property type="protein sequence ID" value="KNB69344.1"/>
    <property type="molecule type" value="Genomic_DNA"/>
</dbReference>
<evidence type="ECO:0000256" key="4">
    <source>
        <dbReference type="SAM" id="Phobius"/>
    </source>
</evidence>
<dbReference type="Gene3D" id="3.40.710.10">
    <property type="entry name" value="DD-peptidase/beta-lactamase superfamily"/>
    <property type="match status" value="1"/>
</dbReference>
<dbReference type="SUPFAM" id="SSF56601">
    <property type="entry name" value="beta-lactamase/transpeptidase-like"/>
    <property type="match status" value="1"/>
</dbReference>
<evidence type="ECO:0000259" key="5">
    <source>
        <dbReference type="Pfam" id="PF00905"/>
    </source>
</evidence>
<comment type="similarity">
    <text evidence="2">Belongs to the transpeptidase family.</text>
</comment>
<evidence type="ECO:0000256" key="3">
    <source>
        <dbReference type="ARBA" id="ARBA00023136"/>
    </source>
</evidence>
<keyword evidence="4" id="KW-1133">Transmembrane helix</keyword>
<keyword evidence="3 4" id="KW-0472">Membrane</keyword>
<feature type="domain" description="NTF2-like N-terminal transpeptidase" evidence="7">
    <location>
        <begin position="37"/>
        <end position="159"/>
    </location>
</feature>
<organism evidence="9 10">
    <name type="scientific">Brevibacillus reuszeri</name>
    <dbReference type="NCBI Taxonomy" id="54915"/>
    <lineage>
        <taxon>Bacteria</taxon>
        <taxon>Bacillati</taxon>
        <taxon>Bacillota</taxon>
        <taxon>Bacilli</taxon>
        <taxon>Bacillales</taxon>
        <taxon>Paenibacillaceae</taxon>
        <taxon>Brevibacillus</taxon>
    </lineage>
</organism>
<dbReference type="Gene3D" id="3.30.1390.30">
    <property type="entry name" value="Penicillin-binding protein 2a, domain 3"/>
    <property type="match status" value="1"/>
</dbReference>
<dbReference type="EMBL" id="BJON01000018">
    <property type="protein sequence ID" value="GED70758.1"/>
    <property type="molecule type" value="Genomic_DNA"/>
</dbReference>
<evidence type="ECO:0000256" key="2">
    <source>
        <dbReference type="ARBA" id="ARBA00007171"/>
    </source>
</evidence>
<evidence type="ECO:0000313" key="9">
    <source>
        <dbReference type="EMBL" id="KNB69344.1"/>
    </source>
</evidence>